<name>A0A8S5PIX0_9CAUD</name>
<proteinExistence type="predicted"/>
<evidence type="ECO:0000313" key="1">
    <source>
        <dbReference type="EMBL" id="DAE06549.1"/>
    </source>
</evidence>
<sequence>MLLPKFLCFLTSLLYVQNPTTIQAYHYNL</sequence>
<accession>A0A8S5PIX0</accession>
<organism evidence="1">
    <name type="scientific">Myoviridae sp. ct0jJ30</name>
    <dbReference type="NCBI Taxonomy" id="2825014"/>
    <lineage>
        <taxon>Viruses</taxon>
        <taxon>Duplodnaviria</taxon>
        <taxon>Heunggongvirae</taxon>
        <taxon>Uroviricota</taxon>
        <taxon>Caudoviricetes</taxon>
    </lineage>
</organism>
<protein>
    <submittedName>
        <fullName evidence="1">Uncharacterized protein</fullName>
    </submittedName>
</protein>
<dbReference type="EMBL" id="BK015439">
    <property type="protein sequence ID" value="DAE06549.1"/>
    <property type="molecule type" value="Genomic_DNA"/>
</dbReference>
<reference evidence="1" key="1">
    <citation type="journal article" date="2021" name="Proc. Natl. Acad. Sci. U.S.A.">
        <title>A Catalog of Tens of Thousands of Viruses from Human Metagenomes Reveals Hidden Associations with Chronic Diseases.</title>
        <authorList>
            <person name="Tisza M.J."/>
            <person name="Buck C.B."/>
        </authorList>
    </citation>
    <scope>NUCLEOTIDE SEQUENCE</scope>
    <source>
        <strain evidence="1">Ct0jJ30</strain>
    </source>
</reference>